<dbReference type="EMBL" id="GBBL01000852">
    <property type="protein sequence ID" value="JAC26468.1"/>
    <property type="molecule type" value="mRNA"/>
</dbReference>
<sequence length="84" mass="8657">MAPAKLLSFALFACAVFAIIGRSSADFFSHDAEFGAFALNGPYPCGTCVTDGVLSYGCPAGAVCFPDGADYGVWSGPGTCFWDV</sequence>
<keyword evidence="1" id="KW-0732">Signal</keyword>
<evidence type="ECO:0000313" key="2">
    <source>
        <dbReference type="EMBL" id="JAC26468.1"/>
    </source>
</evidence>
<feature type="signal peptide" evidence="1">
    <location>
        <begin position="1"/>
        <end position="25"/>
    </location>
</feature>
<feature type="chain" id="PRO_5001517872" evidence="1">
    <location>
        <begin position="26"/>
        <end position="84"/>
    </location>
</feature>
<protein>
    <submittedName>
        <fullName evidence="2">Putative secreted protein</fullName>
    </submittedName>
</protein>
<evidence type="ECO:0000256" key="1">
    <source>
        <dbReference type="SAM" id="SignalP"/>
    </source>
</evidence>
<organism evidence="2">
    <name type="scientific">Amblyomma parvum</name>
    <name type="common">South American tick</name>
    <dbReference type="NCBI Taxonomy" id="251391"/>
    <lineage>
        <taxon>Eukaryota</taxon>
        <taxon>Metazoa</taxon>
        <taxon>Ecdysozoa</taxon>
        <taxon>Arthropoda</taxon>
        <taxon>Chelicerata</taxon>
        <taxon>Arachnida</taxon>
        <taxon>Acari</taxon>
        <taxon>Parasitiformes</taxon>
        <taxon>Ixodida</taxon>
        <taxon>Ixodoidea</taxon>
        <taxon>Ixodidae</taxon>
        <taxon>Amblyomminae</taxon>
        <taxon>Amblyomma</taxon>
    </lineage>
</organism>
<name>A0A023G0G7_AMBPA</name>
<accession>A0A023G0G7</accession>
<dbReference type="AlphaFoldDB" id="A0A023G0G7"/>
<reference evidence="2" key="1">
    <citation type="submission" date="2014-03" db="EMBL/GenBank/DDBJ databases">
        <title>The sialotranscriptome of Amblyomma triste, Amblyomma parvum and Amblyomma cajennense ticks, uncovered by 454-based RNA-seq.</title>
        <authorList>
            <person name="Garcia G.R."/>
            <person name="Gardinassi L.G."/>
            <person name="Ribeiro J.M."/>
            <person name="Anatrielo E."/>
            <person name="Ferreira B.R."/>
            <person name="Moreira H.N."/>
            <person name="Mafra C."/>
            <person name="Olegario M.M."/>
            <person name="Szabo P.J."/>
            <person name="Miranda-Santos I.K."/>
            <person name="Maruyama S.R."/>
        </authorList>
    </citation>
    <scope>NUCLEOTIDE SEQUENCE</scope>
    <source>
        <strain evidence="2">Araguapaz</strain>
        <tissue evidence="2">Salivary glands</tissue>
    </source>
</reference>
<proteinExistence type="evidence at transcript level"/>